<comment type="caution">
    <text evidence="2">The sequence shown here is derived from an EMBL/GenBank/DDBJ whole genome shotgun (WGS) entry which is preliminary data.</text>
</comment>
<dbReference type="AlphaFoldDB" id="A0AAW5SEQ9"/>
<name>A0AAW5SEQ9_MYCNV</name>
<dbReference type="EMBL" id="JACKTI010000019">
    <property type="protein sequence ID" value="MCV7022600.1"/>
    <property type="molecule type" value="Genomic_DNA"/>
</dbReference>
<keyword evidence="3" id="KW-1185">Reference proteome</keyword>
<gene>
    <name evidence="2" type="ORF">H7I77_04435</name>
    <name evidence="1" type="ORF">RMCN_1400</name>
</gene>
<organism evidence="2 4">
    <name type="scientific">Mycolicibacterium novocastrense</name>
    <name type="common">Mycobacterium novocastrense</name>
    <dbReference type="NCBI Taxonomy" id="59813"/>
    <lineage>
        <taxon>Bacteria</taxon>
        <taxon>Bacillati</taxon>
        <taxon>Actinomycetota</taxon>
        <taxon>Actinomycetes</taxon>
        <taxon>Mycobacteriales</taxon>
        <taxon>Mycobacteriaceae</taxon>
        <taxon>Mycolicibacterium</taxon>
    </lineage>
</organism>
<dbReference type="EMBL" id="BCTA01000021">
    <property type="protein sequence ID" value="GAT08267.1"/>
    <property type="molecule type" value="Genomic_DNA"/>
</dbReference>
<protein>
    <submittedName>
        <fullName evidence="2">Uncharacterized protein</fullName>
    </submittedName>
</protein>
<sequence length="318" mass="35104">MTSAEPPYYESRYIRANHPDLPQALWLRETLLLPTAGEAVADVWVMVFDPDGAGNRALKEPYPIESADYGYEDWTARIAATALDDRSAEGVITGGHRSARWDLRITPGNEAPVRLLTDRAYAARFPTAKTTVRHPLARFDGLLELDDVRLVLDGWTGSVNHNWGTRHTPSYAFGQVCGFDDAPDTTLEIVTARAAFGPVLLPGVTLFVFRHAGQEFAVRSIRGSLQTHGHYRPCTWAFGGRVGEQMIEGEIVTEPSDVIGLTYTDTDGAVKYCYNSAIANCRIQVAGKAFERTELTASRRAMFEILTGDREETVPLLA</sequence>
<accession>A0AAW5SEQ9</accession>
<evidence type="ECO:0000313" key="3">
    <source>
        <dbReference type="Proteomes" id="UP000069773"/>
    </source>
</evidence>
<proteinExistence type="predicted"/>
<dbReference type="SUPFAM" id="SSF159245">
    <property type="entry name" value="AttH-like"/>
    <property type="match status" value="1"/>
</dbReference>
<reference evidence="2" key="3">
    <citation type="journal article" date="2022" name="BMC Genomics">
        <title>Comparative genome analysis of mycobacteria focusing on tRNA and non-coding RNA.</title>
        <authorList>
            <person name="Behra P.R.K."/>
            <person name="Pettersson B.M.F."/>
            <person name="Ramesh M."/>
            <person name="Das S."/>
            <person name="Dasgupta S."/>
            <person name="Kirsebom L.A."/>
        </authorList>
    </citation>
    <scope>NUCLEOTIDE SEQUENCE</scope>
    <source>
        <strain evidence="2">DSM 44203</strain>
    </source>
</reference>
<reference evidence="2" key="2">
    <citation type="submission" date="2020-07" db="EMBL/GenBank/DDBJ databases">
        <authorList>
            <person name="Pettersson B.M.F."/>
            <person name="Behra P.R.K."/>
            <person name="Ramesh M."/>
            <person name="Das S."/>
            <person name="Dasgupta S."/>
            <person name="Kirsebom L.A."/>
        </authorList>
    </citation>
    <scope>NUCLEOTIDE SEQUENCE</scope>
    <source>
        <strain evidence="2">DSM 44203</strain>
    </source>
</reference>
<dbReference type="Proteomes" id="UP000069773">
    <property type="component" value="Unassembled WGS sequence"/>
</dbReference>
<dbReference type="Proteomes" id="UP001207528">
    <property type="component" value="Unassembled WGS sequence"/>
</dbReference>
<evidence type="ECO:0000313" key="2">
    <source>
        <dbReference type="EMBL" id="MCV7022600.1"/>
    </source>
</evidence>
<reference evidence="1 3" key="1">
    <citation type="journal article" date="2016" name="Genome Announc.">
        <title>Draft Genome Sequences of Five Rapidly Growing Mycobacterium Species, M. thermoresistibile, M. fortuitum subsp. acetamidolyticum, M. canariasense, M. brisbanense, and M. novocastrense.</title>
        <authorList>
            <person name="Katahira K."/>
            <person name="Ogura Y."/>
            <person name="Gotoh Y."/>
            <person name="Hayashi T."/>
        </authorList>
    </citation>
    <scope>NUCLEOTIDE SEQUENCE [LARGE SCALE GENOMIC DNA]</scope>
    <source>
        <strain evidence="1 3">JCM18114</strain>
    </source>
</reference>
<dbReference type="RefSeq" id="WP_067387974.1">
    <property type="nucleotide sequence ID" value="NZ_BCTA01000021.1"/>
</dbReference>
<evidence type="ECO:0000313" key="4">
    <source>
        <dbReference type="Proteomes" id="UP001207528"/>
    </source>
</evidence>
<evidence type="ECO:0000313" key="1">
    <source>
        <dbReference type="EMBL" id="GAT08267.1"/>
    </source>
</evidence>